<evidence type="ECO:0000313" key="1">
    <source>
        <dbReference type="EMBL" id="CAJ1394189.1"/>
    </source>
</evidence>
<reference evidence="1" key="1">
    <citation type="submission" date="2023-08" db="EMBL/GenBank/DDBJ databases">
        <authorList>
            <person name="Chen Y."/>
            <person name="Shah S."/>
            <person name="Dougan E. K."/>
            <person name="Thang M."/>
            <person name="Chan C."/>
        </authorList>
    </citation>
    <scope>NUCLEOTIDE SEQUENCE</scope>
</reference>
<sequence>MRRLITPRAFLRGQGPRCLQTLASATSRCAQLQASGRAGLVPARAELQEIHAQVSKLEPKALLEGANLSDLCMLCRVLSSALMPLQAQLLEEVGQKAVQTGTPDAAANFALAACEAGHSELGGQVVEAMRSAVGSDSALSGGGAASLALAAAAAKVLDATLLEALVRRCSAREMELSATHLGDLRLCAVLAGRSVLDKADSQVLSFLSTMCKNVLLDDPRGEPPSNYWDFLTDAENDLSQVLETCELPHSRGMLLGGAFFPLSSQALKAVISLETSGAAAIYLRGASGRSVWQSWKYRVAASNGWRVYAVSATEWEKLEDTEQKVLFMRELLRQDPLDTDAL</sequence>
<evidence type="ECO:0008006" key="3">
    <source>
        <dbReference type="Google" id="ProtNLM"/>
    </source>
</evidence>
<evidence type="ECO:0000313" key="2">
    <source>
        <dbReference type="Proteomes" id="UP001178507"/>
    </source>
</evidence>
<dbReference type="EMBL" id="CAUJNA010002779">
    <property type="protein sequence ID" value="CAJ1394189.1"/>
    <property type="molecule type" value="Genomic_DNA"/>
</dbReference>
<protein>
    <recommendedName>
        <fullName evidence="3">RAP domain-containing protein</fullName>
    </recommendedName>
</protein>
<accession>A0AA36N6E1</accession>
<gene>
    <name evidence="1" type="ORF">EVOR1521_LOCUS18909</name>
</gene>
<organism evidence="1 2">
    <name type="scientific">Effrenium voratum</name>
    <dbReference type="NCBI Taxonomy" id="2562239"/>
    <lineage>
        <taxon>Eukaryota</taxon>
        <taxon>Sar</taxon>
        <taxon>Alveolata</taxon>
        <taxon>Dinophyceae</taxon>
        <taxon>Suessiales</taxon>
        <taxon>Symbiodiniaceae</taxon>
        <taxon>Effrenium</taxon>
    </lineage>
</organism>
<name>A0AA36N6E1_9DINO</name>
<keyword evidence="2" id="KW-1185">Reference proteome</keyword>
<dbReference type="AlphaFoldDB" id="A0AA36N6E1"/>
<dbReference type="Proteomes" id="UP001178507">
    <property type="component" value="Unassembled WGS sequence"/>
</dbReference>
<comment type="caution">
    <text evidence="1">The sequence shown here is derived from an EMBL/GenBank/DDBJ whole genome shotgun (WGS) entry which is preliminary data.</text>
</comment>
<proteinExistence type="predicted"/>